<name>A0AAW6RMW3_9BURK</name>
<dbReference type="Proteomes" id="UP001237156">
    <property type="component" value="Unassembled WGS sequence"/>
</dbReference>
<evidence type="ECO:0000313" key="2">
    <source>
        <dbReference type="Proteomes" id="UP001237156"/>
    </source>
</evidence>
<dbReference type="AlphaFoldDB" id="A0AAW6RMW3"/>
<dbReference type="RefSeq" id="WP_279524743.1">
    <property type="nucleotide sequence ID" value="NZ_JARVII010000019.1"/>
</dbReference>
<accession>A0AAW6RMW3</accession>
<dbReference type="EMBL" id="JARVII010000019">
    <property type="protein sequence ID" value="MDG9699926.1"/>
    <property type="molecule type" value="Genomic_DNA"/>
</dbReference>
<organism evidence="1 2">
    <name type="scientific">Ottowia cancrivicina</name>
    <dbReference type="NCBI Taxonomy" id="3040346"/>
    <lineage>
        <taxon>Bacteria</taxon>
        <taxon>Pseudomonadati</taxon>
        <taxon>Pseudomonadota</taxon>
        <taxon>Betaproteobacteria</taxon>
        <taxon>Burkholderiales</taxon>
        <taxon>Comamonadaceae</taxon>
        <taxon>Ottowia</taxon>
    </lineage>
</organism>
<gene>
    <name evidence="1" type="ORF">QB898_09425</name>
</gene>
<protein>
    <submittedName>
        <fullName evidence="1">Uncharacterized protein</fullName>
    </submittedName>
</protein>
<evidence type="ECO:0000313" key="1">
    <source>
        <dbReference type="EMBL" id="MDG9699926.1"/>
    </source>
</evidence>
<reference evidence="1 2" key="1">
    <citation type="submission" date="2023-04" db="EMBL/GenBank/DDBJ databases">
        <title>Ottowia paracancer sp. nov., isolated from human stomach.</title>
        <authorList>
            <person name="Song Y."/>
        </authorList>
    </citation>
    <scope>NUCLEOTIDE SEQUENCE [LARGE SCALE GENOMIC DNA]</scope>
    <source>
        <strain evidence="1 2">10c7w1</strain>
    </source>
</reference>
<keyword evidence="2" id="KW-1185">Reference proteome</keyword>
<proteinExistence type="predicted"/>
<comment type="caution">
    <text evidence="1">The sequence shown here is derived from an EMBL/GenBank/DDBJ whole genome shotgun (WGS) entry which is preliminary data.</text>
</comment>
<sequence length="160" mass="18064">MKTKKQMLCAMILILAPALALGFLFFSELREKEMHEPSIFKNGFRAEFEVPCNRFHAMEIGFEIAPPLPVADFANFSKAIAGNATLSFSSHGVTERHDINLLETSTGMNSKGIWIKTLLLKPGKWRLACPETRVSIEARNVNFDMNQHHISIFVSRSLKK</sequence>